<dbReference type="Proteomes" id="UP000283841">
    <property type="component" value="Unassembled WGS sequence"/>
</dbReference>
<sequence>MLASFLPVLWLFVLTAKRLIGGRKSLHKKPHTLFFGQGGYGSQEISHGILCLLRLGCGCSFNLARIRFCGERLVLTARELALVASSCEKTTTTSSPLGRTAPTSTSASAVHLFIKLAPHRPQAVVEVALPPSVAASLAISAEVSVSFSLLRAAASTATTITTTTTIIATTWGSSDRIRNSANGLHLCRVNMSL</sequence>
<dbReference type="AlphaFoldDB" id="A0A443HIP5"/>
<evidence type="ECO:0000313" key="2">
    <source>
        <dbReference type="EMBL" id="RWQ91712.1"/>
    </source>
</evidence>
<evidence type="ECO:0000313" key="3">
    <source>
        <dbReference type="Proteomes" id="UP000283841"/>
    </source>
</evidence>
<keyword evidence="1" id="KW-0732">Signal</keyword>
<protein>
    <recommendedName>
        <fullName evidence="4">Secreted protein</fullName>
    </recommendedName>
</protein>
<feature type="signal peptide" evidence="1">
    <location>
        <begin position="1"/>
        <end position="16"/>
    </location>
</feature>
<proteinExistence type="predicted"/>
<dbReference type="RefSeq" id="XP_028481357.1">
    <property type="nucleotide sequence ID" value="XM_028631604.1"/>
</dbReference>
<organism evidence="2 3">
    <name type="scientific">Byssochlamys spectabilis</name>
    <name type="common">Paecilomyces variotii</name>
    <dbReference type="NCBI Taxonomy" id="264951"/>
    <lineage>
        <taxon>Eukaryota</taxon>
        <taxon>Fungi</taxon>
        <taxon>Dikarya</taxon>
        <taxon>Ascomycota</taxon>
        <taxon>Pezizomycotina</taxon>
        <taxon>Eurotiomycetes</taxon>
        <taxon>Eurotiomycetidae</taxon>
        <taxon>Eurotiales</taxon>
        <taxon>Thermoascaceae</taxon>
        <taxon>Paecilomyces</taxon>
    </lineage>
</organism>
<dbReference type="GeneID" id="39600881"/>
<accession>A0A443HIP5</accession>
<dbReference type="VEuPathDB" id="FungiDB:C8Q69DRAFT_481505"/>
<reference evidence="2 3" key="1">
    <citation type="journal article" date="2018" name="Front. Microbiol.">
        <title>Genomic and genetic insights into a cosmopolitan fungus, Paecilomyces variotii (Eurotiales).</title>
        <authorList>
            <person name="Urquhart A.S."/>
            <person name="Mondo S.J."/>
            <person name="Makela M.R."/>
            <person name="Hane J.K."/>
            <person name="Wiebenga A."/>
            <person name="He G."/>
            <person name="Mihaltcheva S."/>
            <person name="Pangilinan J."/>
            <person name="Lipzen A."/>
            <person name="Barry K."/>
            <person name="de Vries R.P."/>
            <person name="Grigoriev I.V."/>
            <person name="Idnurm A."/>
        </authorList>
    </citation>
    <scope>NUCLEOTIDE SEQUENCE [LARGE SCALE GENOMIC DNA]</scope>
    <source>
        <strain evidence="2 3">CBS 101075</strain>
    </source>
</reference>
<dbReference type="EMBL" id="RCNU01000017">
    <property type="protein sequence ID" value="RWQ91712.1"/>
    <property type="molecule type" value="Genomic_DNA"/>
</dbReference>
<feature type="chain" id="PRO_5019171582" description="Secreted protein" evidence="1">
    <location>
        <begin position="17"/>
        <end position="193"/>
    </location>
</feature>
<keyword evidence="3" id="KW-1185">Reference proteome</keyword>
<gene>
    <name evidence="2" type="ORF">C8Q69DRAFT_481505</name>
</gene>
<evidence type="ECO:0008006" key="4">
    <source>
        <dbReference type="Google" id="ProtNLM"/>
    </source>
</evidence>
<comment type="caution">
    <text evidence="2">The sequence shown here is derived from an EMBL/GenBank/DDBJ whole genome shotgun (WGS) entry which is preliminary data.</text>
</comment>
<name>A0A443HIP5_BYSSP</name>
<evidence type="ECO:0000256" key="1">
    <source>
        <dbReference type="SAM" id="SignalP"/>
    </source>
</evidence>